<dbReference type="PANTHER" id="PTHR43394:SF27">
    <property type="entry name" value="ATP-DEPENDENT TRANSLOCASE ABCB1-LIKE"/>
    <property type="match status" value="1"/>
</dbReference>
<evidence type="ECO:0000259" key="13">
    <source>
        <dbReference type="PROSITE" id="PS50893"/>
    </source>
</evidence>
<protein>
    <submittedName>
        <fullName evidence="15">ABC multidrug transporter mdr1</fullName>
    </submittedName>
</protein>
<feature type="compositionally biased region" description="Low complexity" evidence="11">
    <location>
        <begin position="21"/>
        <end position="32"/>
    </location>
</feature>
<evidence type="ECO:0000256" key="11">
    <source>
        <dbReference type="SAM" id="MobiDB-lite"/>
    </source>
</evidence>
<accession>A0A162I9L1</accession>
<dbReference type="PROSITE" id="PS50929">
    <property type="entry name" value="ABC_TM1F"/>
    <property type="match status" value="2"/>
</dbReference>
<dbReference type="FunFam" id="1.20.1560.10:FF:000009">
    <property type="entry name" value="ABC transporter B family member 1"/>
    <property type="match status" value="1"/>
</dbReference>
<dbReference type="SUPFAM" id="SSF52540">
    <property type="entry name" value="P-loop containing nucleoside triphosphate hydrolases"/>
    <property type="match status" value="2"/>
</dbReference>
<dbReference type="CDD" id="cd03249">
    <property type="entry name" value="ABC_MTABC3_MDL1_MDL2"/>
    <property type="match status" value="2"/>
</dbReference>
<dbReference type="InterPro" id="IPR011527">
    <property type="entry name" value="ABC1_TM_dom"/>
</dbReference>
<feature type="transmembrane region" description="Helical" evidence="12">
    <location>
        <begin position="879"/>
        <end position="905"/>
    </location>
</feature>
<feature type="transmembrane region" description="Helical" evidence="12">
    <location>
        <begin position="181"/>
        <end position="205"/>
    </location>
</feature>
<dbReference type="EMBL" id="AZHD01000025">
    <property type="protein sequence ID" value="OAA54115.1"/>
    <property type="molecule type" value="Genomic_DNA"/>
</dbReference>
<dbReference type="InterPro" id="IPR027417">
    <property type="entry name" value="P-loop_NTPase"/>
</dbReference>
<dbReference type="InterPro" id="IPR017871">
    <property type="entry name" value="ABC_transporter-like_CS"/>
</dbReference>
<dbReference type="OrthoDB" id="6500128at2759"/>
<feature type="transmembrane region" description="Helical" evidence="12">
    <location>
        <begin position="362"/>
        <end position="383"/>
    </location>
</feature>
<feature type="transmembrane region" description="Helical" evidence="12">
    <location>
        <begin position="282"/>
        <end position="304"/>
    </location>
</feature>
<feature type="transmembrane region" description="Helical" evidence="12">
    <location>
        <begin position="1098"/>
        <end position="1122"/>
    </location>
</feature>
<keyword evidence="8 12" id="KW-1133">Transmembrane helix</keyword>
<feature type="transmembrane region" description="Helical" evidence="12">
    <location>
        <begin position="257"/>
        <end position="276"/>
    </location>
</feature>
<feature type="compositionally biased region" description="Polar residues" evidence="11">
    <location>
        <begin position="56"/>
        <end position="71"/>
    </location>
</feature>
<evidence type="ECO:0000313" key="16">
    <source>
        <dbReference type="Proteomes" id="UP000076874"/>
    </source>
</evidence>
<comment type="similarity">
    <text evidence="2">Belongs to the ABC transporter superfamily. ABCB family. Multidrug resistance exporter (TC 3.A.1.201) subfamily.</text>
</comment>
<keyword evidence="6" id="KW-0547">Nucleotide-binding</keyword>
<keyword evidence="7" id="KW-0067">ATP-binding</keyword>
<evidence type="ECO:0000256" key="7">
    <source>
        <dbReference type="ARBA" id="ARBA00022840"/>
    </source>
</evidence>
<evidence type="ECO:0000256" key="1">
    <source>
        <dbReference type="ARBA" id="ARBA00004651"/>
    </source>
</evidence>
<name>A0A162I9L1_9HYPO</name>
<evidence type="ECO:0000256" key="4">
    <source>
        <dbReference type="ARBA" id="ARBA00022475"/>
    </source>
</evidence>
<gene>
    <name evidence="15" type="ORF">SPI_09049</name>
</gene>
<dbReference type="SUPFAM" id="SSF90123">
    <property type="entry name" value="ABC transporter transmembrane region"/>
    <property type="match status" value="2"/>
</dbReference>
<keyword evidence="5 12" id="KW-0812">Transmembrane</keyword>
<dbReference type="CDD" id="cd18577">
    <property type="entry name" value="ABC_6TM_Pgp_ABCB1_D1_like"/>
    <property type="match status" value="1"/>
</dbReference>
<dbReference type="GO" id="GO:0005524">
    <property type="term" value="F:ATP binding"/>
    <property type="evidence" value="ECO:0007669"/>
    <property type="project" value="UniProtKB-KW"/>
</dbReference>
<keyword evidence="4" id="KW-1003">Cell membrane</keyword>
<evidence type="ECO:0000256" key="2">
    <source>
        <dbReference type="ARBA" id="ARBA00007577"/>
    </source>
</evidence>
<feature type="domain" description="ABC transmembrane type-1" evidence="14">
    <location>
        <begin position="134"/>
        <end position="424"/>
    </location>
</feature>
<dbReference type="CDD" id="cd18578">
    <property type="entry name" value="ABC_6TM_Pgp_ABCB1_D2_like"/>
    <property type="match status" value="1"/>
</dbReference>
<dbReference type="InterPro" id="IPR003593">
    <property type="entry name" value="AAA+_ATPase"/>
</dbReference>
<dbReference type="STRING" id="1081102.A0A162I9L1"/>
<evidence type="ECO:0000256" key="8">
    <source>
        <dbReference type="ARBA" id="ARBA00022989"/>
    </source>
</evidence>
<sequence>MPDDSSSEKAAEAVPAAGSRVVPVDLSAAAVAADEDHATPPSSAKPLGHSEDSSDEQGTAATKESGRQSPNVPLDKADSRVLKNPAPGEEQDPYRHLPPDEAAILKVQVETPDIKVGFRTLYRYASRVDMIILAVSAVSAIASGAALPLMTVIFGNLQGSFQNFFTGELSQHDFNHQMAHLVLYFVYLAIGEYVTTYIATVGFIYTGEHISSKIREHYLESCMHQNIGFFDKLGAGEVTTRITADTNLVQEGISEKVGLTLSAVATFVTAFVIGFVEYWKMTLILLSTLVAIVTIMGGGSRFIVRYSKQSVAAYAEGGSVAEEVLSSIRNCVAFGTQDRLAKQYDVYLTRAEKYGFRVKTSIAMLIAGIMWVLYLNYGLAFYVGSNFLLDGSIPLSKVLIVMMAVMIGAFNLGNVAPNMQAFTTGLAAAAKIYNTIDRISCLDPSSDEGDKIDHLVGTIRLEHVKHIYPSRPEVVVMEDISLEIPAGKTTALVGASGSGKSTIVGLVERFYNPVQGTVYLDDRDIRTLNLRWLRQNIALVQQEPILFGTTIYENIAHGLIGSKHEHATDDEKRVLIEEAAKEANAHDFITSLPEGYETNVGERGFLLSGGQKQRIAIARAVVSDPKILLLDEATSALDTRSEGVVQAALDAASTGRTTITIAHRLSTIKDAHNIVVMSSGRIVEQGTHNELLERRGAYFNLVTAQSIAAVNEPSAAEQDAIDAQDDALVRKVSTAANTGESTDASAWTATSAAEAVAAQNVAAAAAVAADGEAGYAADPDDNIQEKLKRTGTQKSVSSLAAAAAQARKPGADRTYGLGTLIKLIASFNRSEWKIMCVALVFSAICGGGNPTQAVFFAKQISTMSVQLTPENRPSVRHDAHFWCLMYLMLAFVELIAFSIQGLIFARCSERLVHRARDQAFRTMLRQDIAFFDKDENTSGALTSFLSTEVTHVSGLSGATLGTILTVVTTLVSALILSIVIGWKLALVCTATIPILLGCGFFRFWMLAHYQRRAKRAYEGSASYAAEAITAIRTVASLTREDDVLHHYRESLAAQLRSSTVSILRSSSLYAASQSLTFLVLALGFWYGGKLLSQGEYDMFSFFVVFQAVVFGAQSAGTMFSFAPDMGKAKQASAELKRLFDSKVEIDAWADTGDRVDSYEHIEFREVHFRYPTRLEQPVLRGLNLNVHPGQYVALVGASGCGKSTTIALLERFYDPLSGGIYLDGKEISTLNVNEYRKGIALVSQEPTLYMGTIKENILLGAVDDSAVSDEAVEFACREANIYDFILSLPDGFNTVVGSKGALLSGGQKQRIAIARALIRDPKILLLDEATSALDSESEKVVQAALDKAAKGRTTIAVAHRLSTIQKADIIYVFDQGRIVEQGTHAELMQRHGRYAELVNLQSLGKN</sequence>
<feature type="compositionally biased region" description="Basic and acidic residues" evidence="11">
    <location>
        <begin position="1"/>
        <end position="11"/>
    </location>
</feature>
<dbReference type="InterPro" id="IPR039421">
    <property type="entry name" value="Type_1_exporter"/>
</dbReference>
<dbReference type="FunFam" id="3.40.50.300:FF:000302">
    <property type="entry name" value="ATP-binding cassette subfamily B member 5"/>
    <property type="match status" value="1"/>
</dbReference>
<feature type="transmembrane region" description="Helical" evidence="12">
    <location>
        <begin position="1066"/>
        <end position="1086"/>
    </location>
</feature>
<dbReference type="GO" id="GO:0016887">
    <property type="term" value="F:ATP hydrolysis activity"/>
    <property type="evidence" value="ECO:0007669"/>
    <property type="project" value="InterPro"/>
</dbReference>
<dbReference type="GO" id="GO:0005886">
    <property type="term" value="C:plasma membrane"/>
    <property type="evidence" value="ECO:0007669"/>
    <property type="project" value="UniProtKB-SubCell"/>
</dbReference>
<dbReference type="Proteomes" id="UP000076874">
    <property type="component" value="Unassembled WGS sequence"/>
</dbReference>
<dbReference type="GO" id="GO:0015421">
    <property type="term" value="F:ABC-type oligopeptide transporter activity"/>
    <property type="evidence" value="ECO:0007669"/>
    <property type="project" value="TreeGrafter"/>
</dbReference>
<dbReference type="Pfam" id="PF00005">
    <property type="entry name" value="ABC_tran"/>
    <property type="match status" value="2"/>
</dbReference>
<feature type="transmembrane region" description="Helical" evidence="12">
    <location>
        <begin position="131"/>
        <end position="154"/>
    </location>
</feature>
<reference evidence="15 16" key="1">
    <citation type="journal article" date="2016" name="Genome Biol. Evol.">
        <title>Divergent and convergent evolution of fungal pathogenicity.</title>
        <authorList>
            <person name="Shang Y."/>
            <person name="Xiao G."/>
            <person name="Zheng P."/>
            <person name="Cen K."/>
            <person name="Zhan S."/>
            <person name="Wang C."/>
        </authorList>
    </citation>
    <scope>NUCLEOTIDE SEQUENCE [LARGE SCALE GENOMIC DNA]</scope>
    <source>
        <strain evidence="15 16">RCEF 264</strain>
    </source>
</reference>
<dbReference type="Pfam" id="PF00664">
    <property type="entry name" value="ABC_membrane"/>
    <property type="match status" value="2"/>
</dbReference>
<feature type="transmembrane region" description="Helical" evidence="12">
    <location>
        <begin position="395"/>
        <end position="413"/>
    </location>
</feature>
<proteinExistence type="inferred from homology"/>
<keyword evidence="9 12" id="KW-0472">Membrane</keyword>
<evidence type="ECO:0000256" key="12">
    <source>
        <dbReference type="SAM" id="Phobius"/>
    </source>
</evidence>
<keyword evidence="10" id="KW-0325">Glycoprotein</keyword>
<dbReference type="InterPro" id="IPR036640">
    <property type="entry name" value="ABC1_TM_sf"/>
</dbReference>
<dbReference type="GO" id="GO:0005743">
    <property type="term" value="C:mitochondrial inner membrane"/>
    <property type="evidence" value="ECO:0007669"/>
    <property type="project" value="TreeGrafter"/>
</dbReference>
<feature type="transmembrane region" description="Helical" evidence="12">
    <location>
        <begin position="984"/>
        <end position="1005"/>
    </location>
</feature>
<dbReference type="Gene3D" id="1.20.1560.10">
    <property type="entry name" value="ABC transporter type 1, transmembrane domain"/>
    <property type="match status" value="1"/>
</dbReference>
<dbReference type="FunFam" id="3.40.50.300:FF:000251">
    <property type="entry name" value="ABC transporter B family member 19"/>
    <property type="match status" value="1"/>
</dbReference>
<dbReference type="PANTHER" id="PTHR43394">
    <property type="entry name" value="ATP-DEPENDENT PERMEASE MDL1, MITOCHONDRIAL"/>
    <property type="match status" value="1"/>
</dbReference>
<dbReference type="PROSITE" id="PS50893">
    <property type="entry name" value="ABC_TRANSPORTER_2"/>
    <property type="match status" value="2"/>
</dbReference>
<feature type="transmembrane region" description="Helical" evidence="12">
    <location>
        <begin position="955"/>
        <end position="978"/>
    </location>
</feature>
<evidence type="ECO:0000256" key="5">
    <source>
        <dbReference type="ARBA" id="ARBA00022692"/>
    </source>
</evidence>
<feature type="region of interest" description="Disordered" evidence="11">
    <location>
        <begin position="1"/>
        <end position="96"/>
    </location>
</feature>
<organism evidence="15 16">
    <name type="scientific">Niveomyces insectorum RCEF 264</name>
    <dbReference type="NCBI Taxonomy" id="1081102"/>
    <lineage>
        <taxon>Eukaryota</taxon>
        <taxon>Fungi</taxon>
        <taxon>Dikarya</taxon>
        <taxon>Ascomycota</taxon>
        <taxon>Pezizomycotina</taxon>
        <taxon>Sordariomycetes</taxon>
        <taxon>Hypocreomycetidae</taxon>
        <taxon>Hypocreales</taxon>
        <taxon>Cordycipitaceae</taxon>
        <taxon>Niveomyces</taxon>
    </lineage>
</organism>
<feature type="domain" description="ABC transmembrane type-1" evidence="14">
    <location>
        <begin position="837"/>
        <end position="1127"/>
    </location>
</feature>
<feature type="domain" description="ABC transporter" evidence="13">
    <location>
        <begin position="1161"/>
        <end position="1400"/>
    </location>
</feature>
<keyword evidence="3" id="KW-0813">Transport</keyword>
<dbReference type="InterPro" id="IPR003439">
    <property type="entry name" value="ABC_transporter-like_ATP-bd"/>
</dbReference>
<evidence type="ECO:0000256" key="9">
    <source>
        <dbReference type="ARBA" id="ARBA00023136"/>
    </source>
</evidence>
<dbReference type="Gene3D" id="3.40.50.300">
    <property type="entry name" value="P-loop containing nucleotide triphosphate hydrolases"/>
    <property type="match status" value="2"/>
</dbReference>
<dbReference type="GO" id="GO:0090374">
    <property type="term" value="P:oligopeptide export from mitochondrion"/>
    <property type="evidence" value="ECO:0007669"/>
    <property type="project" value="TreeGrafter"/>
</dbReference>
<keyword evidence="16" id="KW-1185">Reference proteome</keyword>
<dbReference type="FunFam" id="1.20.1560.10:FF:000102">
    <property type="entry name" value="ABC multidrug transporter Mdr1"/>
    <property type="match status" value="1"/>
</dbReference>
<evidence type="ECO:0000259" key="14">
    <source>
        <dbReference type="PROSITE" id="PS50929"/>
    </source>
</evidence>
<evidence type="ECO:0000256" key="6">
    <source>
        <dbReference type="ARBA" id="ARBA00022741"/>
    </source>
</evidence>
<comment type="subcellular location">
    <subcellularLocation>
        <location evidence="1">Cell membrane</location>
        <topology evidence="1">Multi-pass membrane protein</topology>
    </subcellularLocation>
</comment>
<comment type="caution">
    <text evidence="15">The sequence shown here is derived from an EMBL/GenBank/DDBJ whole genome shotgun (WGS) entry which is preliminary data.</text>
</comment>
<evidence type="ECO:0000256" key="10">
    <source>
        <dbReference type="ARBA" id="ARBA00023180"/>
    </source>
</evidence>
<evidence type="ECO:0000313" key="15">
    <source>
        <dbReference type="EMBL" id="OAA54115.1"/>
    </source>
</evidence>
<feature type="domain" description="ABC transporter" evidence="13">
    <location>
        <begin position="459"/>
        <end position="704"/>
    </location>
</feature>
<evidence type="ECO:0000256" key="3">
    <source>
        <dbReference type="ARBA" id="ARBA00022448"/>
    </source>
</evidence>
<dbReference type="PROSITE" id="PS00211">
    <property type="entry name" value="ABC_TRANSPORTER_1"/>
    <property type="match status" value="2"/>
</dbReference>
<feature type="transmembrane region" description="Helical" evidence="12">
    <location>
        <begin position="834"/>
        <end position="857"/>
    </location>
</feature>
<dbReference type="SMART" id="SM00382">
    <property type="entry name" value="AAA"/>
    <property type="match status" value="2"/>
</dbReference>